<dbReference type="AlphaFoldDB" id="A0A915JW18"/>
<protein>
    <submittedName>
        <fullName evidence="4">Neurotransmitter-gated ion-channel ligand-binding domain-containing protein</fullName>
    </submittedName>
</protein>
<dbReference type="InterPro" id="IPR036734">
    <property type="entry name" value="Neur_chan_lig-bd_sf"/>
</dbReference>
<dbReference type="Gene3D" id="2.70.170.10">
    <property type="entry name" value="Neurotransmitter-gated ion-channel ligand-binding domain"/>
    <property type="match status" value="1"/>
</dbReference>
<evidence type="ECO:0000259" key="2">
    <source>
        <dbReference type="Pfam" id="PF02931"/>
    </source>
</evidence>
<keyword evidence="1" id="KW-0732">Signal</keyword>
<evidence type="ECO:0000256" key="1">
    <source>
        <dbReference type="SAM" id="SignalP"/>
    </source>
</evidence>
<reference evidence="4" key="1">
    <citation type="submission" date="2022-11" db="UniProtKB">
        <authorList>
            <consortium name="WormBaseParasite"/>
        </authorList>
    </citation>
    <scope>IDENTIFICATION</scope>
</reference>
<dbReference type="WBParaSite" id="nRc.2.0.1.t30615-RA">
    <property type="protein sequence ID" value="nRc.2.0.1.t30615-RA"/>
    <property type="gene ID" value="nRc.2.0.1.g30615"/>
</dbReference>
<feature type="domain" description="Neurotransmitter-gated ion-channel ligand-binding" evidence="2">
    <location>
        <begin position="38"/>
        <end position="148"/>
    </location>
</feature>
<evidence type="ECO:0000313" key="3">
    <source>
        <dbReference type="Proteomes" id="UP000887565"/>
    </source>
</evidence>
<dbReference type="GO" id="GO:0016020">
    <property type="term" value="C:membrane"/>
    <property type="evidence" value="ECO:0007669"/>
    <property type="project" value="InterPro"/>
</dbReference>
<accession>A0A915JW18</accession>
<dbReference type="SUPFAM" id="SSF63712">
    <property type="entry name" value="Nicotinic receptor ligand binding domain-like"/>
    <property type="match status" value="1"/>
</dbReference>
<dbReference type="InterPro" id="IPR006202">
    <property type="entry name" value="Neur_chan_lig-bd"/>
</dbReference>
<dbReference type="Pfam" id="PF02931">
    <property type="entry name" value="Neur_chan_LBD"/>
    <property type="match status" value="1"/>
</dbReference>
<feature type="chain" id="PRO_5036673108" evidence="1">
    <location>
        <begin position="22"/>
        <end position="235"/>
    </location>
</feature>
<dbReference type="Proteomes" id="UP000887565">
    <property type="component" value="Unplaced"/>
</dbReference>
<dbReference type="GO" id="GO:0005230">
    <property type="term" value="F:extracellular ligand-gated monoatomic ion channel activity"/>
    <property type="evidence" value="ECO:0007669"/>
    <property type="project" value="InterPro"/>
</dbReference>
<sequence>MKFELCLSLCYFVTTHCTANAHDPYLRGVYIGMEETGRILDQILRNYDPYVRPEPLDGGPTDMEVWVRLIELMLHHDNLYLTGSFNRRWVDNRLKFEPSIGGREDITLDASEFQQLIWQPDMVFMTHYSHNVMGRGLITIYHNGTVHHKNIDTAFINLEKPTNGQKSFKVVFTATDFDNDKNDVTYHCPPEGCILRQDDHNKIKVENVEHSKSIKMIADCEYEVVNVTLTLTREI</sequence>
<evidence type="ECO:0000313" key="4">
    <source>
        <dbReference type="WBParaSite" id="nRc.2.0.1.t30615-RA"/>
    </source>
</evidence>
<feature type="signal peptide" evidence="1">
    <location>
        <begin position="1"/>
        <end position="21"/>
    </location>
</feature>
<proteinExistence type="predicted"/>
<organism evidence="3 4">
    <name type="scientific">Romanomermis culicivorax</name>
    <name type="common">Nematode worm</name>
    <dbReference type="NCBI Taxonomy" id="13658"/>
    <lineage>
        <taxon>Eukaryota</taxon>
        <taxon>Metazoa</taxon>
        <taxon>Ecdysozoa</taxon>
        <taxon>Nematoda</taxon>
        <taxon>Enoplea</taxon>
        <taxon>Dorylaimia</taxon>
        <taxon>Mermithida</taxon>
        <taxon>Mermithoidea</taxon>
        <taxon>Mermithidae</taxon>
        <taxon>Romanomermis</taxon>
    </lineage>
</organism>
<name>A0A915JW18_ROMCU</name>
<keyword evidence="3" id="KW-1185">Reference proteome</keyword>